<dbReference type="InterPro" id="IPR008271">
    <property type="entry name" value="Ser/Thr_kinase_AS"/>
</dbReference>
<dbReference type="Gene3D" id="3.30.10.20">
    <property type="match status" value="1"/>
</dbReference>
<feature type="domain" description="PASTA" evidence="13">
    <location>
        <begin position="454"/>
        <end position="521"/>
    </location>
</feature>
<comment type="caution">
    <text evidence="14">The sequence shown here is derived from an EMBL/GenBank/DDBJ whole genome shotgun (WGS) entry which is preliminary data.</text>
</comment>
<evidence type="ECO:0000256" key="10">
    <source>
        <dbReference type="SAM" id="MobiDB-lite"/>
    </source>
</evidence>
<dbReference type="EC" id="2.7.11.1" evidence="1"/>
<evidence type="ECO:0000313" key="14">
    <source>
        <dbReference type="EMBL" id="GLZ79261.1"/>
    </source>
</evidence>
<dbReference type="CDD" id="cd06577">
    <property type="entry name" value="PASTA_pknB"/>
    <property type="match status" value="1"/>
</dbReference>
<keyword evidence="15" id="KW-1185">Reference proteome</keyword>
<evidence type="ECO:0000313" key="15">
    <source>
        <dbReference type="Proteomes" id="UP001165079"/>
    </source>
</evidence>
<keyword evidence="11" id="KW-0472">Membrane</keyword>
<evidence type="ECO:0000256" key="11">
    <source>
        <dbReference type="SAM" id="Phobius"/>
    </source>
</evidence>
<dbReference type="PANTHER" id="PTHR43289:SF6">
    <property type="entry name" value="SERINE_THREONINE-PROTEIN KINASE NEKL-3"/>
    <property type="match status" value="1"/>
</dbReference>
<keyword evidence="6" id="KW-0418">Kinase</keyword>
<dbReference type="InterPro" id="IPR005543">
    <property type="entry name" value="PASTA_dom"/>
</dbReference>
<dbReference type="InterPro" id="IPR000719">
    <property type="entry name" value="Prot_kinase_dom"/>
</dbReference>
<dbReference type="PANTHER" id="PTHR43289">
    <property type="entry name" value="MITOGEN-ACTIVATED PROTEIN KINASE KINASE KINASE 20-RELATED"/>
    <property type="match status" value="1"/>
</dbReference>
<feature type="transmembrane region" description="Helical" evidence="11">
    <location>
        <begin position="349"/>
        <end position="367"/>
    </location>
</feature>
<feature type="region of interest" description="Disordered" evidence="10">
    <location>
        <begin position="267"/>
        <end position="304"/>
    </location>
</feature>
<evidence type="ECO:0000256" key="4">
    <source>
        <dbReference type="ARBA" id="ARBA00022737"/>
    </source>
</evidence>
<dbReference type="GO" id="GO:0005524">
    <property type="term" value="F:ATP binding"/>
    <property type="evidence" value="ECO:0007669"/>
    <property type="project" value="UniProtKB-KW"/>
</dbReference>
<name>A0A9W6SNM1_9ACTN</name>
<keyword evidence="11" id="KW-0812">Transmembrane</keyword>
<dbReference type="PROSITE" id="PS50011">
    <property type="entry name" value="PROTEIN_KINASE_DOM"/>
    <property type="match status" value="1"/>
</dbReference>
<dbReference type="InterPro" id="IPR011009">
    <property type="entry name" value="Kinase-like_dom_sf"/>
</dbReference>
<evidence type="ECO:0000256" key="1">
    <source>
        <dbReference type="ARBA" id="ARBA00012513"/>
    </source>
</evidence>
<dbReference type="FunFam" id="1.10.510.10:FF:000021">
    <property type="entry name" value="Serine/threonine protein kinase"/>
    <property type="match status" value="1"/>
</dbReference>
<dbReference type="PROSITE" id="PS00108">
    <property type="entry name" value="PROTEIN_KINASE_ST"/>
    <property type="match status" value="1"/>
</dbReference>
<feature type="compositionally biased region" description="Low complexity" evidence="10">
    <location>
        <begin position="319"/>
        <end position="334"/>
    </location>
</feature>
<keyword evidence="7" id="KW-0067">ATP-binding</keyword>
<keyword evidence="5" id="KW-0547">Nucleotide-binding</keyword>
<dbReference type="Gene3D" id="1.10.510.10">
    <property type="entry name" value="Transferase(Phosphotransferase) domain 1"/>
    <property type="match status" value="1"/>
</dbReference>
<keyword evidence="11" id="KW-1133">Transmembrane helix</keyword>
<dbReference type="Proteomes" id="UP001165079">
    <property type="component" value="Unassembled WGS sequence"/>
</dbReference>
<evidence type="ECO:0000256" key="9">
    <source>
        <dbReference type="ARBA" id="ARBA00048679"/>
    </source>
</evidence>
<dbReference type="Pfam" id="PF03793">
    <property type="entry name" value="PASTA"/>
    <property type="match status" value="1"/>
</dbReference>
<evidence type="ECO:0000256" key="5">
    <source>
        <dbReference type="ARBA" id="ARBA00022741"/>
    </source>
</evidence>
<feature type="domain" description="Protein kinase" evidence="12">
    <location>
        <begin position="11"/>
        <end position="269"/>
    </location>
</feature>
<protein>
    <recommendedName>
        <fullName evidence="1">non-specific serine/threonine protein kinase</fullName>
        <ecNumber evidence="1">2.7.11.1</ecNumber>
    </recommendedName>
</protein>
<dbReference type="CDD" id="cd14014">
    <property type="entry name" value="STKc_PknB_like"/>
    <property type="match status" value="1"/>
</dbReference>
<evidence type="ECO:0000256" key="2">
    <source>
        <dbReference type="ARBA" id="ARBA00022527"/>
    </source>
</evidence>
<dbReference type="SUPFAM" id="SSF56112">
    <property type="entry name" value="Protein kinase-like (PK-like)"/>
    <property type="match status" value="1"/>
</dbReference>
<evidence type="ECO:0000256" key="8">
    <source>
        <dbReference type="ARBA" id="ARBA00047899"/>
    </source>
</evidence>
<keyword evidence="3" id="KW-0808">Transferase</keyword>
<evidence type="ECO:0000259" key="12">
    <source>
        <dbReference type="PROSITE" id="PS50011"/>
    </source>
</evidence>
<evidence type="ECO:0000256" key="7">
    <source>
        <dbReference type="ARBA" id="ARBA00022840"/>
    </source>
</evidence>
<feature type="region of interest" description="Disordered" evidence="10">
    <location>
        <begin position="319"/>
        <end position="344"/>
    </location>
</feature>
<comment type="catalytic activity">
    <reaction evidence="8">
        <text>L-threonyl-[protein] + ATP = O-phospho-L-threonyl-[protein] + ADP + H(+)</text>
        <dbReference type="Rhea" id="RHEA:46608"/>
        <dbReference type="Rhea" id="RHEA-COMP:11060"/>
        <dbReference type="Rhea" id="RHEA-COMP:11605"/>
        <dbReference type="ChEBI" id="CHEBI:15378"/>
        <dbReference type="ChEBI" id="CHEBI:30013"/>
        <dbReference type="ChEBI" id="CHEBI:30616"/>
        <dbReference type="ChEBI" id="CHEBI:61977"/>
        <dbReference type="ChEBI" id="CHEBI:456216"/>
        <dbReference type="EC" id="2.7.11.1"/>
    </reaction>
</comment>
<accession>A0A9W6SNM1</accession>
<evidence type="ECO:0000259" key="13">
    <source>
        <dbReference type="PROSITE" id="PS51178"/>
    </source>
</evidence>
<dbReference type="AlphaFoldDB" id="A0A9W6SNM1"/>
<keyword evidence="2" id="KW-0723">Serine/threonine-protein kinase</keyword>
<dbReference type="Pfam" id="PF00069">
    <property type="entry name" value="Pkinase"/>
    <property type="match status" value="1"/>
</dbReference>
<feature type="region of interest" description="Disordered" evidence="10">
    <location>
        <begin position="374"/>
        <end position="461"/>
    </location>
</feature>
<dbReference type="EMBL" id="BSTX01000002">
    <property type="protein sequence ID" value="GLZ79261.1"/>
    <property type="molecule type" value="Genomic_DNA"/>
</dbReference>
<dbReference type="PROSITE" id="PS51178">
    <property type="entry name" value="PASTA"/>
    <property type="match status" value="1"/>
</dbReference>
<dbReference type="SMART" id="SM00220">
    <property type="entry name" value="S_TKc"/>
    <property type="match status" value="1"/>
</dbReference>
<dbReference type="RefSeq" id="WP_285664381.1">
    <property type="nucleotide sequence ID" value="NZ_BSTX01000002.1"/>
</dbReference>
<evidence type="ECO:0000256" key="6">
    <source>
        <dbReference type="ARBA" id="ARBA00022777"/>
    </source>
</evidence>
<feature type="compositionally biased region" description="Gly residues" evidence="10">
    <location>
        <begin position="423"/>
        <end position="451"/>
    </location>
</feature>
<sequence>MPSGELIVGRYRLEERIAAGGMGDVWRGTDTRLRRPVAIKMLHPGLSDDDEFRARFVSEATVVAALNTRSVAAIYDCGEEDTPDGVRAYLIMELVQGRSLAEVLHEKGRLSAAQTIRVIAAAADGLRAAHTAGIVHRDIKPANILITGRGTVKIIDFGIARSADGTGLTRSGQVIGTVAYSAPEHLSDADPSPAGDVYSLGIVAYECLSGAPPFDGRAVAAIIYAHLSQEPPPLPADVPPALSEAIMKALRKDPADRWRTAQEFARACRSAGKDAPSATADEPAAPDGTPAPEAATVKRTAHEATAAQATVLRTTVPQPAEAPAATVEQAVAAPAPEPPTSAGDRKRRVLVTACVALVLLLGVLLALRPWQGRGTQDGAGPGPVSSGPSSAAGAPSGDPQADPSGEKEAVKGTSESPDTPGRGNDGGNDGSGDNGGGGHPGGGTTPGGGDDGPGDNTAKVPNLLGVHVDDAPARLSSSGFSKSLRKTVSYWDPSTCKVLKQEPAAGSVVDRGTVVTYYFLPDLSCNRSDYVRPVSAGDPLSVTVLAPARSRRRAR</sequence>
<keyword evidence="4" id="KW-0677">Repeat</keyword>
<proteinExistence type="predicted"/>
<feature type="compositionally biased region" description="Low complexity" evidence="10">
    <location>
        <begin position="382"/>
        <end position="403"/>
    </location>
</feature>
<dbReference type="GO" id="GO:0004674">
    <property type="term" value="F:protein serine/threonine kinase activity"/>
    <property type="evidence" value="ECO:0007669"/>
    <property type="project" value="UniProtKB-KW"/>
</dbReference>
<evidence type="ECO:0000256" key="3">
    <source>
        <dbReference type="ARBA" id="ARBA00022679"/>
    </source>
</evidence>
<reference evidence="14" key="1">
    <citation type="submission" date="2023-03" db="EMBL/GenBank/DDBJ databases">
        <title>Actinorhabdospora filicis NBRC 111898.</title>
        <authorList>
            <person name="Ichikawa N."/>
            <person name="Sato H."/>
            <person name="Tonouchi N."/>
        </authorList>
    </citation>
    <scope>NUCLEOTIDE SEQUENCE</scope>
    <source>
        <strain evidence="14">NBRC 111898</strain>
    </source>
</reference>
<comment type="catalytic activity">
    <reaction evidence="9">
        <text>L-seryl-[protein] + ATP = O-phospho-L-seryl-[protein] + ADP + H(+)</text>
        <dbReference type="Rhea" id="RHEA:17989"/>
        <dbReference type="Rhea" id="RHEA-COMP:9863"/>
        <dbReference type="Rhea" id="RHEA-COMP:11604"/>
        <dbReference type="ChEBI" id="CHEBI:15378"/>
        <dbReference type="ChEBI" id="CHEBI:29999"/>
        <dbReference type="ChEBI" id="CHEBI:30616"/>
        <dbReference type="ChEBI" id="CHEBI:83421"/>
        <dbReference type="ChEBI" id="CHEBI:456216"/>
        <dbReference type="EC" id="2.7.11.1"/>
    </reaction>
</comment>
<gene>
    <name evidence="14" type="ORF">Afil01_40680</name>
</gene>
<dbReference type="Gene3D" id="3.30.200.20">
    <property type="entry name" value="Phosphorylase Kinase, domain 1"/>
    <property type="match status" value="1"/>
</dbReference>
<organism evidence="14 15">
    <name type="scientific">Actinorhabdospora filicis</name>
    <dbReference type="NCBI Taxonomy" id="1785913"/>
    <lineage>
        <taxon>Bacteria</taxon>
        <taxon>Bacillati</taxon>
        <taxon>Actinomycetota</taxon>
        <taxon>Actinomycetes</taxon>
        <taxon>Micromonosporales</taxon>
        <taxon>Micromonosporaceae</taxon>
        <taxon>Actinorhabdospora</taxon>
    </lineage>
</organism>